<name>A0A4Q2DI07_9AGAR</name>
<dbReference type="PANTHER" id="PTHR10039">
    <property type="entry name" value="AMELOGENIN"/>
    <property type="match status" value="1"/>
</dbReference>
<gene>
    <name evidence="3" type="ORF">EST38_g7440</name>
</gene>
<keyword evidence="1" id="KW-0677">Repeat</keyword>
<dbReference type="PANTHER" id="PTHR10039:SF17">
    <property type="entry name" value="FUNGAL STAND N-TERMINAL GOODBYE DOMAIN-CONTAINING PROTEIN-RELATED"/>
    <property type="match status" value="1"/>
</dbReference>
<dbReference type="EMBL" id="SDEE01000267">
    <property type="protein sequence ID" value="RXW18424.1"/>
    <property type="molecule type" value="Genomic_DNA"/>
</dbReference>
<evidence type="ECO:0000256" key="1">
    <source>
        <dbReference type="ARBA" id="ARBA00022737"/>
    </source>
</evidence>
<accession>A0A4Q2DI07</accession>
<evidence type="ECO:0000259" key="2">
    <source>
        <dbReference type="Pfam" id="PF24883"/>
    </source>
</evidence>
<reference evidence="3 4" key="1">
    <citation type="submission" date="2019-01" db="EMBL/GenBank/DDBJ databases">
        <title>Draft genome sequence of Psathyrella aberdarensis IHI B618.</title>
        <authorList>
            <person name="Buettner E."/>
            <person name="Kellner H."/>
        </authorList>
    </citation>
    <scope>NUCLEOTIDE SEQUENCE [LARGE SCALE GENOMIC DNA]</scope>
    <source>
        <strain evidence="3 4">IHI B618</strain>
    </source>
</reference>
<dbReference type="AlphaFoldDB" id="A0A4Q2DI07"/>
<feature type="domain" description="Nephrocystin 3-like N-terminal" evidence="2">
    <location>
        <begin position="2"/>
        <end position="141"/>
    </location>
</feature>
<comment type="caution">
    <text evidence="3">The sequence shown here is derived from an EMBL/GenBank/DDBJ whole genome shotgun (WGS) entry which is preliminary data.</text>
</comment>
<dbReference type="Pfam" id="PF24883">
    <property type="entry name" value="NPHP3_N"/>
    <property type="match status" value="1"/>
</dbReference>
<keyword evidence="4" id="KW-1185">Reference proteome</keyword>
<protein>
    <recommendedName>
        <fullName evidence="2">Nephrocystin 3-like N-terminal domain-containing protein</fullName>
    </recommendedName>
</protein>
<evidence type="ECO:0000313" key="3">
    <source>
        <dbReference type="EMBL" id="RXW18424.1"/>
    </source>
</evidence>
<sequence length="542" mass="61119">MDWIGDRGGPQRLLCMTGAAGSGKSALQQTITECCAELGILSAALFFSSEDPTRNTISFVVPTIAYQIGLKHNGFRSSVAAAVKHDPHIFSRSLQSQIDVLIVRPFENLRRSEQLDINTFPYVILIDGLDECQGETTTTLRLGADGVNDRRKAEDRQAELLAAIKHCILDNDLPFRVSIASRPEWAIRTALEPGGYLRNAAYHLQLSDKYDASGDMRRYLWRRFQDIGARIGDSQWFTKNDIEALVRAASGQFVYVAMAYNYISERRASPAERLKIVLTWTPHKGQVAKPFEALDRLYTHILLAAKNAYEAVDTHSGRNFLLLFWVYNHTSSMFATPLDTTSVLLGLGTKAEDNLLSDLHSLVTFQRKKSGKLCLSLYHKSFSDFLREESRANDLFIPRSRGLAHLATCCMHYIIQSCPLGLDPGLNESKELPEFQMRCLEDAIMYLLESLADIEADPISDEVVHFTEKRGWQKVDKLLPLMYSNRGPLLEDGIWYIRNLACHFEVRNPEVGAVISGFAEKWECDEEEWERKHTGQGLDSSG</sequence>
<proteinExistence type="predicted"/>
<dbReference type="STRING" id="2316362.A0A4Q2DI07"/>
<organism evidence="3 4">
    <name type="scientific">Candolleomyces aberdarensis</name>
    <dbReference type="NCBI Taxonomy" id="2316362"/>
    <lineage>
        <taxon>Eukaryota</taxon>
        <taxon>Fungi</taxon>
        <taxon>Dikarya</taxon>
        <taxon>Basidiomycota</taxon>
        <taxon>Agaricomycotina</taxon>
        <taxon>Agaricomycetes</taxon>
        <taxon>Agaricomycetidae</taxon>
        <taxon>Agaricales</taxon>
        <taxon>Agaricineae</taxon>
        <taxon>Psathyrellaceae</taxon>
        <taxon>Candolleomyces</taxon>
    </lineage>
</organism>
<dbReference type="Proteomes" id="UP000290288">
    <property type="component" value="Unassembled WGS sequence"/>
</dbReference>
<evidence type="ECO:0000313" key="4">
    <source>
        <dbReference type="Proteomes" id="UP000290288"/>
    </source>
</evidence>
<dbReference type="InterPro" id="IPR056884">
    <property type="entry name" value="NPHP3-like_N"/>
</dbReference>